<proteinExistence type="predicted"/>
<organism evidence="1 2">
    <name type="scientific">Ruthenibacterium lactatiformans</name>
    <dbReference type="NCBI Taxonomy" id="1550024"/>
    <lineage>
        <taxon>Bacteria</taxon>
        <taxon>Bacillati</taxon>
        <taxon>Bacillota</taxon>
        <taxon>Clostridia</taxon>
        <taxon>Eubacteriales</taxon>
        <taxon>Oscillospiraceae</taxon>
        <taxon>Ruthenibacterium</taxon>
    </lineage>
</organism>
<accession>A0A0D8IW23</accession>
<protein>
    <submittedName>
        <fullName evidence="1">Mannose-6-phosphate isomerase</fullName>
    </submittedName>
</protein>
<evidence type="ECO:0000313" key="1">
    <source>
        <dbReference type="EMBL" id="KJF38491.1"/>
    </source>
</evidence>
<dbReference type="RefSeq" id="WP_009322637.1">
    <property type="nucleotide sequence ID" value="NZ_CAUEXJ010000056.1"/>
</dbReference>
<dbReference type="PATRIC" id="fig|1550024.3.peg.4043"/>
<dbReference type="GO" id="GO:0016853">
    <property type="term" value="F:isomerase activity"/>
    <property type="evidence" value="ECO:0007669"/>
    <property type="project" value="UniProtKB-KW"/>
</dbReference>
<comment type="caution">
    <text evidence="1">The sequence shown here is derived from an EMBL/GenBank/DDBJ whole genome shotgun (WGS) entry which is preliminary data.</text>
</comment>
<evidence type="ECO:0000313" key="2">
    <source>
        <dbReference type="Proteomes" id="UP000032483"/>
    </source>
</evidence>
<dbReference type="Gene3D" id="2.60.120.10">
    <property type="entry name" value="Jelly Rolls"/>
    <property type="match status" value="2"/>
</dbReference>
<dbReference type="EMBL" id="JXXK01000040">
    <property type="protein sequence ID" value="KJF38491.1"/>
    <property type="molecule type" value="Genomic_DNA"/>
</dbReference>
<dbReference type="GeneID" id="42858368"/>
<dbReference type="InterPro" id="IPR014710">
    <property type="entry name" value="RmlC-like_jellyroll"/>
</dbReference>
<keyword evidence="2" id="KW-1185">Reference proteome</keyword>
<dbReference type="Proteomes" id="UP000032483">
    <property type="component" value="Unassembled WGS sequence"/>
</dbReference>
<gene>
    <name evidence="1" type="ORF">TQ39_17670</name>
</gene>
<dbReference type="SUPFAM" id="SSF51182">
    <property type="entry name" value="RmlC-like cupins"/>
    <property type="match status" value="1"/>
</dbReference>
<dbReference type="InterPro" id="IPR011051">
    <property type="entry name" value="RmlC_Cupin_sf"/>
</dbReference>
<name>A0A0D8IW23_9FIRM</name>
<reference evidence="1" key="1">
    <citation type="submission" date="2015-02" db="EMBL/GenBank/DDBJ databases">
        <title>A novel member of the family Ruminococcaceae isolated from human feces.</title>
        <authorList>
            <person name="Shkoporov A.N."/>
            <person name="Chaplin A.V."/>
            <person name="Motuzova O.V."/>
            <person name="Kafarskaia L.I."/>
            <person name="Khokhlova E.V."/>
            <person name="Efimov B.A."/>
        </authorList>
    </citation>
    <scope>NUCLEOTIDE SEQUENCE [LARGE SCALE GENOMIC DNA]</scope>
    <source>
        <strain evidence="1">585-1</strain>
    </source>
</reference>
<dbReference type="CDD" id="cd07010">
    <property type="entry name" value="cupin_PMI_type_I_N_bac"/>
    <property type="match status" value="1"/>
</dbReference>
<sequence>MMRTDLPFQLDYPRAWRTYLGGARLDELHGVQRGMGRDGHFPEEWIMSVVAARNSGREDFPEEGLSHLAQTPRITLKSVLESDPAAYLGSTHAAAHGAHPGVLVKLIDSSERLTIQVHPDRETAQRLLGSSFGKTECWHILDGRMVEGEAPCVYLGFREGVTREYWQELFKKQEIPGMLDCLHRYEVHPGETILIEGGVPHAIGAGCFLAEIQEPTDYTIRVERTTPSGFAVADEMCHQGLGFNQMFECFHYQGFSRDAARKKWFLPRRPFPGEQTGDSAQLVGYEDTPFFAMRELRTDGELKVKNERFSGLYVLEGAGTLECKGGILQLNAPGQYFVPAGTSDFVLRAAPAGQLRVLQCFGPRD</sequence>
<dbReference type="AlphaFoldDB" id="A0A0D8IW23"/>
<keyword evidence="1" id="KW-0413">Isomerase</keyword>